<dbReference type="InterPro" id="IPR024134">
    <property type="entry name" value="SOD_Cu/Zn_/chaperone"/>
</dbReference>
<evidence type="ECO:0000256" key="1">
    <source>
        <dbReference type="ARBA" id="ARBA00010457"/>
    </source>
</evidence>
<protein>
    <submittedName>
        <fullName evidence="4">Cu-Zn family superoxide dismutase</fullName>
    </submittedName>
</protein>
<name>A0A4R2P765_9BACL</name>
<evidence type="ECO:0000256" key="2">
    <source>
        <dbReference type="SAM" id="Phobius"/>
    </source>
</evidence>
<dbReference type="EMBL" id="SLXK01000008">
    <property type="protein sequence ID" value="TCP29831.1"/>
    <property type="molecule type" value="Genomic_DNA"/>
</dbReference>
<dbReference type="InterPro" id="IPR001424">
    <property type="entry name" value="SOD_Cu_Zn_dom"/>
</dbReference>
<keyword evidence="2" id="KW-1133">Transmembrane helix</keyword>
<dbReference type="SUPFAM" id="SSF49329">
    <property type="entry name" value="Cu,Zn superoxide dismutase-like"/>
    <property type="match status" value="1"/>
</dbReference>
<dbReference type="RefSeq" id="WP_243646989.1">
    <property type="nucleotide sequence ID" value="NZ_SLXK01000008.1"/>
</dbReference>
<dbReference type="Proteomes" id="UP000295416">
    <property type="component" value="Unassembled WGS sequence"/>
</dbReference>
<keyword evidence="5" id="KW-1185">Reference proteome</keyword>
<dbReference type="AlphaFoldDB" id="A0A4R2P765"/>
<keyword evidence="2" id="KW-0812">Transmembrane</keyword>
<gene>
    <name evidence="4" type="ORF">EV207_108125</name>
</gene>
<dbReference type="GO" id="GO:0005507">
    <property type="term" value="F:copper ion binding"/>
    <property type="evidence" value="ECO:0007669"/>
    <property type="project" value="InterPro"/>
</dbReference>
<evidence type="ECO:0000259" key="3">
    <source>
        <dbReference type="Pfam" id="PF00080"/>
    </source>
</evidence>
<reference evidence="4 5" key="1">
    <citation type="submission" date="2019-03" db="EMBL/GenBank/DDBJ databases">
        <title>Genomic Encyclopedia of Type Strains, Phase IV (KMG-IV): sequencing the most valuable type-strain genomes for metagenomic binning, comparative biology and taxonomic classification.</title>
        <authorList>
            <person name="Goeker M."/>
        </authorList>
    </citation>
    <scope>NUCLEOTIDE SEQUENCE [LARGE SCALE GENOMIC DNA]</scope>
    <source>
        <strain evidence="4 5">DSM 19377</strain>
    </source>
</reference>
<evidence type="ECO:0000313" key="4">
    <source>
        <dbReference type="EMBL" id="TCP29831.1"/>
    </source>
</evidence>
<organism evidence="4 5">
    <name type="scientific">Scopulibacillus darangshiensis</name>
    <dbReference type="NCBI Taxonomy" id="442528"/>
    <lineage>
        <taxon>Bacteria</taxon>
        <taxon>Bacillati</taxon>
        <taxon>Bacillota</taxon>
        <taxon>Bacilli</taxon>
        <taxon>Bacillales</taxon>
        <taxon>Sporolactobacillaceae</taxon>
        <taxon>Scopulibacillus</taxon>
    </lineage>
</organism>
<feature type="transmembrane region" description="Helical" evidence="2">
    <location>
        <begin position="6"/>
        <end position="26"/>
    </location>
</feature>
<dbReference type="PANTHER" id="PTHR10003">
    <property type="entry name" value="SUPEROXIDE DISMUTASE CU-ZN -RELATED"/>
    <property type="match status" value="1"/>
</dbReference>
<dbReference type="InterPro" id="IPR036423">
    <property type="entry name" value="SOD-like_Cu/Zn_dom_sf"/>
</dbReference>
<proteinExistence type="inferred from homology"/>
<evidence type="ECO:0000313" key="5">
    <source>
        <dbReference type="Proteomes" id="UP000295416"/>
    </source>
</evidence>
<dbReference type="Pfam" id="PF00080">
    <property type="entry name" value="Sod_Cu"/>
    <property type="match status" value="1"/>
</dbReference>
<dbReference type="GO" id="GO:0006801">
    <property type="term" value="P:superoxide metabolic process"/>
    <property type="evidence" value="ECO:0007669"/>
    <property type="project" value="InterPro"/>
</dbReference>
<comment type="caution">
    <text evidence="4">The sequence shown here is derived from an EMBL/GenBank/DDBJ whole genome shotgun (WGS) entry which is preliminary data.</text>
</comment>
<sequence>MRNKWIYIVCGIMVIAAVVFLSNRHLSVKANESPSKMSQNVVVMLKNSKGQTVGQASLAETEKGVRIYLHAEGLKPGLHGIHFHEKGVCQLPDFKSAGGHFNPFGKEHGLENPKGPHAGDMENIFVDSKGKVNTSFVNPRVTLVKGERNSLRDQNGSALIIHEGADDQKTNPSGDSGSRVICGVIK</sequence>
<keyword evidence="2" id="KW-0472">Membrane</keyword>
<dbReference type="Gene3D" id="2.60.40.200">
    <property type="entry name" value="Superoxide dismutase, copper/zinc binding domain"/>
    <property type="match status" value="1"/>
</dbReference>
<accession>A0A4R2P765</accession>
<feature type="domain" description="Superoxide dismutase copper/zinc binding" evidence="3">
    <location>
        <begin position="54"/>
        <end position="185"/>
    </location>
</feature>
<comment type="similarity">
    <text evidence="1">Belongs to the Cu-Zn superoxide dismutase family.</text>
</comment>
<dbReference type="CDD" id="cd00305">
    <property type="entry name" value="Cu-Zn_Superoxide_Dismutase"/>
    <property type="match status" value="1"/>
</dbReference>